<dbReference type="GeneID" id="68294514"/>
<dbReference type="RefSeq" id="XP_044660273.1">
    <property type="nucleotide sequence ID" value="XM_044804338.1"/>
</dbReference>
<reference evidence="2 3" key="1">
    <citation type="submission" date="2021-01" db="EMBL/GenBank/DDBJ databases">
        <title>Cercospora kikuchii MAFF 305040 whole genome shotgun sequence.</title>
        <authorList>
            <person name="Kashiwa T."/>
            <person name="Suzuki T."/>
        </authorList>
    </citation>
    <scope>NUCLEOTIDE SEQUENCE [LARGE SCALE GENOMIC DNA]</scope>
    <source>
        <strain evidence="2 3">MAFF 305040</strain>
    </source>
</reference>
<protein>
    <submittedName>
        <fullName evidence="2">Uncharacterized protein</fullName>
    </submittedName>
</protein>
<dbReference type="OrthoDB" id="3643718at2759"/>
<sequence length="213" mass="24411">MPPTVAYDSHPIMRLIIRICRENFDGLTGHQRLAIFNDIFQPQLLAMGFTNGQIPYFDSLDSQWRDRLRTARNRERWTTFLQDPEEMTAEELWAYIWLYEVVRLTADRLGCGEPSTELVKWEGVDFIPQFNIENEVWDEMIEIRAGSEQTVVNARSSSGSSIGFRIDLPGEWAGVDGHFIVARPVDPGSESEDEDEESEGEESDEDEDSGDDE</sequence>
<evidence type="ECO:0000256" key="1">
    <source>
        <dbReference type="SAM" id="MobiDB-lite"/>
    </source>
</evidence>
<accession>A0A9P3CNP0</accession>
<feature type="compositionally biased region" description="Acidic residues" evidence="1">
    <location>
        <begin position="189"/>
        <end position="213"/>
    </location>
</feature>
<evidence type="ECO:0000313" key="3">
    <source>
        <dbReference type="Proteomes" id="UP000825890"/>
    </source>
</evidence>
<organism evidence="2 3">
    <name type="scientific">Cercospora kikuchii</name>
    <dbReference type="NCBI Taxonomy" id="84275"/>
    <lineage>
        <taxon>Eukaryota</taxon>
        <taxon>Fungi</taxon>
        <taxon>Dikarya</taxon>
        <taxon>Ascomycota</taxon>
        <taxon>Pezizomycotina</taxon>
        <taxon>Dothideomycetes</taxon>
        <taxon>Dothideomycetidae</taxon>
        <taxon>Mycosphaerellales</taxon>
        <taxon>Mycosphaerellaceae</taxon>
        <taxon>Cercospora</taxon>
    </lineage>
</organism>
<keyword evidence="3" id="KW-1185">Reference proteome</keyword>
<dbReference type="Proteomes" id="UP000825890">
    <property type="component" value="Unassembled WGS sequence"/>
</dbReference>
<proteinExistence type="predicted"/>
<dbReference type="EMBL" id="BOLY01000005">
    <property type="protein sequence ID" value="GIZ45786.1"/>
    <property type="molecule type" value="Genomic_DNA"/>
</dbReference>
<gene>
    <name evidence="2" type="ORF">CKM354_000893900</name>
</gene>
<dbReference type="AlphaFoldDB" id="A0A9P3CNP0"/>
<comment type="caution">
    <text evidence="2">The sequence shown here is derived from an EMBL/GenBank/DDBJ whole genome shotgun (WGS) entry which is preliminary data.</text>
</comment>
<name>A0A9P3CNP0_9PEZI</name>
<evidence type="ECO:0000313" key="2">
    <source>
        <dbReference type="EMBL" id="GIZ45786.1"/>
    </source>
</evidence>
<feature type="region of interest" description="Disordered" evidence="1">
    <location>
        <begin position="181"/>
        <end position="213"/>
    </location>
</feature>